<keyword evidence="2" id="KW-0313">Glucose metabolism</keyword>
<dbReference type="OrthoDB" id="9790815at2"/>
<dbReference type="GO" id="GO:0005829">
    <property type="term" value="C:cytosol"/>
    <property type="evidence" value="ECO:0007669"/>
    <property type="project" value="TreeGrafter"/>
</dbReference>
<dbReference type="PROSITE" id="PS51257">
    <property type="entry name" value="PROKAR_LIPOPROTEIN"/>
    <property type="match status" value="1"/>
</dbReference>
<comment type="similarity">
    <text evidence="1">Belongs to the cycloisomerase 2 family.</text>
</comment>
<dbReference type="InterPro" id="IPR015943">
    <property type="entry name" value="WD40/YVTN_repeat-like_dom_sf"/>
</dbReference>
<dbReference type="PANTHER" id="PTHR30344:SF1">
    <property type="entry name" value="6-PHOSPHOGLUCONOLACTONASE"/>
    <property type="match status" value="1"/>
</dbReference>
<dbReference type="GO" id="GO:0017057">
    <property type="term" value="F:6-phosphogluconolactonase activity"/>
    <property type="evidence" value="ECO:0007669"/>
    <property type="project" value="TreeGrafter"/>
</dbReference>
<evidence type="ECO:0000256" key="3">
    <source>
        <dbReference type="SAM" id="SignalP"/>
    </source>
</evidence>
<dbReference type="EMBL" id="CP041637">
    <property type="protein sequence ID" value="QDO93724.1"/>
    <property type="molecule type" value="Genomic_DNA"/>
</dbReference>
<dbReference type="Proteomes" id="UP000319209">
    <property type="component" value="Chromosome"/>
</dbReference>
<dbReference type="InterPro" id="IPR050282">
    <property type="entry name" value="Cycloisomerase_2"/>
</dbReference>
<evidence type="ECO:0000256" key="1">
    <source>
        <dbReference type="ARBA" id="ARBA00005564"/>
    </source>
</evidence>
<evidence type="ECO:0000313" key="4">
    <source>
        <dbReference type="EMBL" id="QDO93724.1"/>
    </source>
</evidence>
<name>A0A516GQB7_9FLAO</name>
<protein>
    <submittedName>
        <fullName evidence="4">Lactonase family protein</fullName>
    </submittedName>
</protein>
<keyword evidence="5" id="KW-1185">Reference proteome</keyword>
<reference evidence="4 5" key="1">
    <citation type="submission" date="2019-07" db="EMBL/GenBank/DDBJ databases">
        <title>Genome sequencing for Formosa sp. PS13.</title>
        <authorList>
            <person name="Park S.-J."/>
        </authorList>
    </citation>
    <scope>NUCLEOTIDE SEQUENCE [LARGE SCALE GENOMIC DNA]</scope>
    <source>
        <strain evidence="4 5">PS13</strain>
    </source>
</reference>
<gene>
    <name evidence="4" type="ORF">FNB79_06950</name>
</gene>
<dbReference type="Gene3D" id="2.130.10.10">
    <property type="entry name" value="YVTN repeat-like/Quinoprotein amine dehydrogenase"/>
    <property type="match status" value="1"/>
</dbReference>
<dbReference type="PANTHER" id="PTHR30344">
    <property type="entry name" value="6-PHOSPHOGLUCONOLACTONASE-RELATED"/>
    <property type="match status" value="1"/>
</dbReference>
<keyword evidence="3" id="KW-0732">Signal</keyword>
<feature type="chain" id="PRO_5021747736" evidence="3">
    <location>
        <begin position="23"/>
        <end position="373"/>
    </location>
</feature>
<proteinExistence type="inferred from homology"/>
<dbReference type="AlphaFoldDB" id="A0A516GQB7"/>
<dbReference type="RefSeq" id="WP_143380626.1">
    <property type="nucleotide sequence ID" value="NZ_CP041637.1"/>
</dbReference>
<dbReference type="GO" id="GO:0006006">
    <property type="term" value="P:glucose metabolic process"/>
    <property type="evidence" value="ECO:0007669"/>
    <property type="project" value="UniProtKB-KW"/>
</dbReference>
<dbReference type="Pfam" id="PF10282">
    <property type="entry name" value="Lactonase"/>
    <property type="match status" value="1"/>
</dbReference>
<dbReference type="InterPro" id="IPR011048">
    <property type="entry name" value="Haem_d1_sf"/>
</dbReference>
<organism evidence="4 5">
    <name type="scientific">Formosa sediminum</name>
    <dbReference type="NCBI Taxonomy" id="2594004"/>
    <lineage>
        <taxon>Bacteria</taxon>
        <taxon>Pseudomonadati</taxon>
        <taxon>Bacteroidota</taxon>
        <taxon>Flavobacteriia</taxon>
        <taxon>Flavobacteriales</taxon>
        <taxon>Flavobacteriaceae</taxon>
        <taxon>Formosa</taxon>
    </lineage>
</organism>
<evidence type="ECO:0000256" key="2">
    <source>
        <dbReference type="ARBA" id="ARBA00022526"/>
    </source>
</evidence>
<accession>A0A516GQB7</accession>
<sequence>MKTFVSIIGLCLCLLCSCNSKKSNPESQTQGFPFYVGTYTNNESKGIYKYELQPDGTFLELGLQSITENPSFLSFSADKKHLLAANKKDPYQGNVTSFKITPDSLALNNMMFSGGFNPCFVTTNKDNQILVANYGNGTLTHLELKTDGFFNTTIDVKKHTGTGTTSRQEGPHTHAAYFVPNSEDIIAIDLGTNSLWFYTLNKDTNKLQPNPELNLTMADGAGPRHLTFHPNNKWIYVLNELNNTVTKIERQAGGRYKIKESISTLPENHTADSYAADIHISSDGKFLYASNRGFNSIAIYEVDPTDGTLKTIGFEPTKGETPRNFSLSPKEDFIVVAHRNSDNLVSFKRDQDTGLLTYVDEIKAPTPSFVLFE</sequence>
<dbReference type="SUPFAM" id="SSF51004">
    <property type="entry name" value="C-terminal (heme d1) domain of cytochrome cd1-nitrite reductase"/>
    <property type="match status" value="1"/>
</dbReference>
<evidence type="ECO:0000313" key="5">
    <source>
        <dbReference type="Proteomes" id="UP000319209"/>
    </source>
</evidence>
<dbReference type="InterPro" id="IPR019405">
    <property type="entry name" value="Lactonase_7-beta_prop"/>
</dbReference>
<dbReference type="KEGG" id="fop:FNB79_06950"/>
<keyword evidence="2" id="KW-0119">Carbohydrate metabolism</keyword>
<feature type="signal peptide" evidence="3">
    <location>
        <begin position="1"/>
        <end position="22"/>
    </location>
</feature>